<dbReference type="AlphaFoldDB" id="A0A1H1MV43"/>
<accession>A0A1H1MV43</accession>
<evidence type="ECO:0000313" key="1">
    <source>
        <dbReference type="EMBL" id="SDR89799.1"/>
    </source>
</evidence>
<keyword evidence="2" id="KW-1185">Reference proteome</keyword>
<dbReference type="EMBL" id="LT629742">
    <property type="protein sequence ID" value="SDR89799.1"/>
    <property type="molecule type" value="Genomic_DNA"/>
</dbReference>
<evidence type="ECO:0000313" key="2">
    <source>
        <dbReference type="Proteomes" id="UP000181956"/>
    </source>
</evidence>
<reference evidence="2" key="1">
    <citation type="submission" date="2016-10" db="EMBL/GenBank/DDBJ databases">
        <authorList>
            <person name="Varghese N."/>
            <person name="Submissions S."/>
        </authorList>
    </citation>
    <scope>NUCLEOTIDE SEQUENCE [LARGE SCALE GENOMIC DNA]</scope>
    <source>
        <strain evidence="2">DSM 21772</strain>
    </source>
</reference>
<proteinExistence type="predicted"/>
<dbReference type="OrthoDB" id="4978605at2"/>
<sequence>MDAFLKRVESLTSEEIALIASAQAAAQRTARGQAYRQGRQNVARLDEGGAVAARIEESFLNAVRESGFTGEKVRAQSAVRWAGLVAAFRAELSADECEALESAWLSGLEQAASELAAAV</sequence>
<name>A0A1H1MV43_9MICO</name>
<organism evidence="1 2">
    <name type="scientific">Microterricola viridarii</name>
    <dbReference type="NCBI Taxonomy" id="412690"/>
    <lineage>
        <taxon>Bacteria</taxon>
        <taxon>Bacillati</taxon>
        <taxon>Actinomycetota</taxon>
        <taxon>Actinomycetes</taxon>
        <taxon>Micrococcales</taxon>
        <taxon>Microbacteriaceae</taxon>
        <taxon>Microterricola</taxon>
    </lineage>
</organism>
<dbReference type="RefSeq" id="WP_156786216.1">
    <property type="nucleotide sequence ID" value="NZ_LT629742.1"/>
</dbReference>
<gene>
    <name evidence="1" type="ORF">SAMN04489834_0474</name>
</gene>
<protein>
    <submittedName>
        <fullName evidence="1">Uncharacterized protein</fullName>
    </submittedName>
</protein>
<dbReference type="Proteomes" id="UP000181956">
    <property type="component" value="Chromosome I"/>
</dbReference>